<comment type="caution">
    <text evidence="4">The sequence shown here is derived from an EMBL/GenBank/DDBJ whole genome shotgun (WGS) entry which is preliminary data.</text>
</comment>
<sequence length="298" mass="34298">MHSSLPSLTNHAKRQPRSVFSRLVTVRRLSIALVILLLLILLRLKGNGTSNHEPSIVIISTWDGDFSSIMKAQMEQNRQEYADLHGYKLVSKELSGTDPVAKSWSKVPIIRNTMAEHPHAEWFFYLDPTAIIMNPLKSLEEMLIHPVNQIKLKDVSIVPPNGLIRTLKDESSQIYLIISSNEQGIYPGELLLRQGEYAKALLDTWNNVLYRQYNWERAEQSALEHLFQWHQVFLKRLAIVPTRTMSSFPQAANAELEGYSDGDFIVNIDGCKSIERSCEKEFNKYYISRWRIPDTQET</sequence>
<dbReference type="InterPro" id="IPR029044">
    <property type="entry name" value="Nucleotide-diphossugar_trans"/>
</dbReference>
<dbReference type="AlphaFoldDB" id="A0A1U7LU37"/>
<keyword evidence="3 4" id="KW-0808">Transferase</keyword>
<dbReference type="Gene3D" id="3.90.550.10">
    <property type="entry name" value="Spore Coat Polysaccharide Biosynthesis Protein SpsA, Chain A"/>
    <property type="match status" value="1"/>
</dbReference>
<dbReference type="Proteomes" id="UP000186594">
    <property type="component" value="Unassembled WGS sequence"/>
</dbReference>
<evidence type="ECO:0000256" key="2">
    <source>
        <dbReference type="ARBA" id="ARBA00022676"/>
    </source>
</evidence>
<gene>
    <name evidence="4" type="ORF">NEOLI_003427</name>
</gene>
<dbReference type="STRING" id="1198029.A0A1U7LU37"/>
<protein>
    <submittedName>
        <fullName evidence="4">Putative alpha-1,2-galactosyltransferase</fullName>
    </submittedName>
</protein>
<dbReference type="GO" id="GO:0000009">
    <property type="term" value="F:alpha-1,6-mannosyltransferase activity"/>
    <property type="evidence" value="ECO:0007669"/>
    <property type="project" value="TreeGrafter"/>
</dbReference>
<dbReference type="Pfam" id="PF05637">
    <property type="entry name" value="Glyco_transf_34"/>
    <property type="match status" value="1"/>
</dbReference>
<reference evidence="4 5" key="1">
    <citation type="submission" date="2016-04" db="EMBL/GenBank/DDBJ databases">
        <title>Evolutionary innovation and constraint leading to complex multicellularity in the Ascomycota.</title>
        <authorList>
            <person name="Cisse O."/>
            <person name="Nguyen A."/>
            <person name="Hewitt D.A."/>
            <person name="Jedd G."/>
            <person name="Stajich J.E."/>
        </authorList>
    </citation>
    <scope>NUCLEOTIDE SEQUENCE [LARGE SCALE GENOMIC DNA]</scope>
    <source>
        <strain evidence="4 5">DAH-3</strain>
    </source>
</reference>
<organism evidence="4 5">
    <name type="scientific">Neolecta irregularis (strain DAH-3)</name>
    <dbReference type="NCBI Taxonomy" id="1198029"/>
    <lineage>
        <taxon>Eukaryota</taxon>
        <taxon>Fungi</taxon>
        <taxon>Dikarya</taxon>
        <taxon>Ascomycota</taxon>
        <taxon>Taphrinomycotina</taxon>
        <taxon>Neolectales</taxon>
        <taxon>Neolectaceae</taxon>
        <taxon>Neolecta</taxon>
    </lineage>
</organism>
<dbReference type="EMBL" id="LXFE01000252">
    <property type="protein sequence ID" value="OLL26031.1"/>
    <property type="molecule type" value="Genomic_DNA"/>
</dbReference>
<dbReference type="OMA" id="DQDAYIM"/>
<evidence type="ECO:0000256" key="3">
    <source>
        <dbReference type="ARBA" id="ARBA00022679"/>
    </source>
</evidence>
<accession>A0A1U7LU37</accession>
<evidence type="ECO:0000313" key="5">
    <source>
        <dbReference type="Proteomes" id="UP000186594"/>
    </source>
</evidence>
<dbReference type="GO" id="GO:0000136">
    <property type="term" value="C:mannan polymerase complex"/>
    <property type="evidence" value="ECO:0007669"/>
    <property type="project" value="TreeGrafter"/>
</dbReference>
<keyword evidence="5" id="KW-1185">Reference proteome</keyword>
<name>A0A1U7LU37_NEOID</name>
<evidence type="ECO:0000313" key="4">
    <source>
        <dbReference type="EMBL" id="OLL26031.1"/>
    </source>
</evidence>
<dbReference type="GO" id="GO:0006487">
    <property type="term" value="P:protein N-linked glycosylation"/>
    <property type="evidence" value="ECO:0007669"/>
    <property type="project" value="TreeGrafter"/>
</dbReference>
<evidence type="ECO:0000256" key="1">
    <source>
        <dbReference type="ARBA" id="ARBA00005664"/>
    </source>
</evidence>
<dbReference type="OrthoDB" id="205108at2759"/>
<keyword evidence="2 4" id="KW-0328">Glycosyltransferase</keyword>
<comment type="similarity">
    <text evidence="1">Belongs to the glycosyltransferase 34 family.</text>
</comment>
<dbReference type="PANTHER" id="PTHR31306">
    <property type="entry name" value="ALPHA-1,6-MANNOSYLTRANSFERASE MNN11-RELATED"/>
    <property type="match status" value="1"/>
</dbReference>
<dbReference type="PANTHER" id="PTHR31306:SF10">
    <property type="entry name" value="ALPHA-1,6-MANNOSYLTRANSFERASE MNN11-RELATED"/>
    <property type="match status" value="1"/>
</dbReference>
<proteinExistence type="inferred from homology"/>
<dbReference type="InterPro" id="IPR008630">
    <property type="entry name" value="Glyco_trans_34"/>
</dbReference>